<comment type="caution">
    <text evidence="1">The sequence shown here is derived from an EMBL/GenBank/DDBJ whole genome shotgun (WGS) entry which is preliminary data.</text>
</comment>
<dbReference type="Pfam" id="PF02596">
    <property type="entry name" value="DUF169"/>
    <property type="match status" value="1"/>
</dbReference>
<dbReference type="EMBL" id="BARW01007333">
    <property type="protein sequence ID" value="GAI86757.1"/>
    <property type="molecule type" value="Genomic_DNA"/>
</dbReference>
<reference evidence="1" key="1">
    <citation type="journal article" date="2014" name="Front. Microbiol.">
        <title>High frequency of phylogenetically diverse reductive dehalogenase-homologous genes in deep subseafloor sedimentary metagenomes.</title>
        <authorList>
            <person name="Kawai M."/>
            <person name="Futagami T."/>
            <person name="Toyoda A."/>
            <person name="Takaki Y."/>
            <person name="Nishi S."/>
            <person name="Hori S."/>
            <person name="Arai W."/>
            <person name="Tsubouchi T."/>
            <person name="Morono Y."/>
            <person name="Uchiyama I."/>
            <person name="Ito T."/>
            <person name="Fujiyama A."/>
            <person name="Inagaki F."/>
            <person name="Takami H."/>
        </authorList>
    </citation>
    <scope>NUCLEOTIDE SEQUENCE</scope>
    <source>
        <strain evidence="1">Expedition CK06-06</strain>
    </source>
</reference>
<dbReference type="PANTHER" id="PTHR37954:SF3">
    <property type="entry name" value="DUF169 DOMAIN-CONTAINING PROTEIN"/>
    <property type="match status" value="1"/>
</dbReference>
<feature type="non-terminal residue" evidence="1">
    <location>
        <position position="1"/>
    </location>
</feature>
<evidence type="ECO:0000313" key="1">
    <source>
        <dbReference type="EMBL" id="GAI86757.1"/>
    </source>
</evidence>
<gene>
    <name evidence="1" type="ORF">S12H4_15293</name>
</gene>
<name>X1S148_9ZZZZ</name>
<dbReference type="InterPro" id="IPR003748">
    <property type="entry name" value="DUF169"/>
</dbReference>
<protein>
    <submittedName>
        <fullName evidence="1">Uncharacterized protein</fullName>
    </submittedName>
</protein>
<dbReference type="PANTHER" id="PTHR37954">
    <property type="entry name" value="BLL4979 PROTEIN"/>
    <property type="match status" value="1"/>
</dbReference>
<proteinExistence type="predicted"/>
<sequence>SPIPKEYSILEKFDFERTPIGVKYLFDKPKGLERHGKVMDFCEMLVEAQQGNAFYVDKDNFSCIGALLLGMKEDDPTFESGRVGPKLGVYKDTRANRRIYQYLPKLLKNSINYVAFAPLGKLTFEPDLLIILATVSQAEIFIRAKAYTTGESWSAKGTPVVGCTWLYIYPYLNGEINLSITGFGFGMKARRLFPEGQILISIPWDRLSSILKNLEEMEWVPESFTLGAEGHKKKVRRIVEELENESA</sequence>
<organism evidence="1">
    <name type="scientific">marine sediment metagenome</name>
    <dbReference type="NCBI Taxonomy" id="412755"/>
    <lineage>
        <taxon>unclassified sequences</taxon>
        <taxon>metagenomes</taxon>
        <taxon>ecological metagenomes</taxon>
    </lineage>
</organism>
<dbReference type="AlphaFoldDB" id="X1S148"/>
<accession>X1S148</accession>